<keyword evidence="6" id="KW-0809">Transit peptide</keyword>
<protein>
    <recommendedName>
        <fullName evidence="9">RNA (guanine-9-)-methyltransferase domain-containing protein 1</fullName>
    </recommendedName>
</protein>
<dbReference type="PANTHER" id="PTHR13563">
    <property type="entry name" value="TRNA (GUANINE-9-) METHYLTRANSFERASE"/>
    <property type="match status" value="1"/>
</dbReference>
<dbReference type="AlphaFoldDB" id="A0A834ITL2"/>
<evidence type="ECO:0000256" key="7">
    <source>
        <dbReference type="ARBA" id="ARBA00023054"/>
    </source>
</evidence>
<name>A0A834ITL2_RHYFE</name>
<feature type="domain" description="SAM-dependent MTase TRM10-type" evidence="10">
    <location>
        <begin position="202"/>
        <end position="396"/>
    </location>
</feature>
<keyword evidence="7" id="KW-0175">Coiled coil</keyword>
<evidence type="ECO:0000256" key="6">
    <source>
        <dbReference type="ARBA" id="ARBA00022946"/>
    </source>
</evidence>
<organism evidence="11 12">
    <name type="scientific">Rhynchophorus ferrugineus</name>
    <name type="common">Red palm weevil</name>
    <name type="synonym">Curculio ferrugineus</name>
    <dbReference type="NCBI Taxonomy" id="354439"/>
    <lineage>
        <taxon>Eukaryota</taxon>
        <taxon>Metazoa</taxon>
        <taxon>Ecdysozoa</taxon>
        <taxon>Arthropoda</taxon>
        <taxon>Hexapoda</taxon>
        <taxon>Insecta</taxon>
        <taxon>Pterygota</taxon>
        <taxon>Neoptera</taxon>
        <taxon>Endopterygota</taxon>
        <taxon>Coleoptera</taxon>
        <taxon>Polyphaga</taxon>
        <taxon>Cucujiformia</taxon>
        <taxon>Curculionidae</taxon>
        <taxon>Dryophthorinae</taxon>
        <taxon>Rhynchophorus</taxon>
    </lineage>
</organism>
<keyword evidence="8" id="KW-0496">Mitochondrion</keyword>
<dbReference type="InterPro" id="IPR025812">
    <property type="entry name" value="Trm10_C_MTase_dom"/>
</dbReference>
<evidence type="ECO:0000256" key="5">
    <source>
        <dbReference type="ARBA" id="ARBA00022694"/>
    </source>
</evidence>
<evidence type="ECO:0000256" key="4">
    <source>
        <dbReference type="ARBA" id="ARBA00022691"/>
    </source>
</evidence>
<dbReference type="OrthoDB" id="9976048at2759"/>
<evidence type="ECO:0000256" key="2">
    <source>
        <dbReference type="ARBA" id="ARBA00022603"/>
    </source>
</evidence>
<dbReference type="CDD" id="cd18102">
    <property type="entry name" value="Trm10_MRRP1"/>
    <property type="match status" value="1"/>
</dbReference>
<dbReference type="EMBL" id="JAACXV010000036">
    <property type="protein sequence ID" value="KAF7286145.1"/>
    <property type="molecule type" value="Genomic_DNA"/>
</dbReference>
<dbReference type="InterPro" id="IPR007356">
    <property type="entry name" value="tRNA_m1G_MeTrfase_euk"/>
</dbReference>
<dbReference type="GO" id="GO:0005654">
    <property type="term" value="C:nucleoplasm"/>
    <property type="evidence" value="ECO:0007669"/>
    <property type="project" value="TreeGrafter"/>
</dbReference>
<keyword evidence="5" id="KW-0819">tRNA processing</keyword>
<evidence type="ECO:0000256" key="1">
    <source>
        <dbReference type="ARBA" id="ARBA00004173"/>
    </source>
</evidence>
<keyword evidence="2" id="KW-0489">Methyltransferase</keyword>
<sequence>MFVISKSINRIGTFGSNVLKKCVFVDSDKILSCHVGLLKRSFPYKTCFTKVSDISNSNTTSAQSGDEQSGDHTVKYVNITKGNKELEHKLKILMLEVEVLRQQGDLVPPNTFFKDEHWGHLLSLQTRTSRRKYLSFLFKLSKKKENEKAKKLERQREKKEFLALNPKETNDIVSIEEHATKYELQYNSLFLRFFDTKINNFYNKKLIDAIPFEQKLVIDCGYDQDMTSRENRNCAKQLMFLFAENRMHSDPFDIHYANYNKESEIATALLKYIPTLYDSDFPTSVHEKSYLDVFPKEKLIYLTPHCRQEMEIFDHDAVYIIGGIVDKVNNEPLSLAKAKKEGIKMLKFPLDKYLLWGAGSGKSLTLNQCVAILLDLRTTGNWEYALRHVPRRKLLSIENNKDISQFKKDKTPIQFKRQYRIQKSNK</sequence>
<evidence type="ECO:0000313" key="11">
    <source>
        <dbReference type="EMBL" id="KAF7286145.1"/>
    </source>
</evidence>
<evidence type="ECO:0000256" key="9">
    <source>
        <dbReference type="ARBA" id="ARBA00029803"/>
    </source>
</evidence>
<keyword evidence="4" id="KW-0949">S-adenosyl-L-methionine</keyword>
<dbReference type="GO" id="GO:0097745">
    <property type="term" value="P:mitochondrial tRNA 5'-end processing"/>
    <property type="evidence" value="ECO:0007669"/>
    <property type="project" value="TreeGrafter"/>
</dbReference>
<evidence type="ECO:0000256" key="3">
    <source>
        <dbReference type="ARBA" id="ARBA00022679"/>
    </source>
</evidence>
<dbReference type="Gene3D" id="3.40.1280.30">
    <property type="match status" value="1"/>
</dbReference>
<keyword evidence="3" id="KW-0808">Transferase</keyword>
<evidence type="ECO:0000313" key="12">
    <source>
        <dbReference type="Proteomes" id="UP000625711"/>
    </source>
</evidence>
<dbReference type="InterPro" id="IPR038459">
    <property type="entry name" value="MT_TRM10-typ_sf"/>
</dbReference>
<reference evidence="11" key="1">
    <citation type="submission" date="2020-08" db="EMBL/GenBank/DDBJ databases">
        <title>Genome sequencing and assembly of the red palm weevil Rhynchophorus ferrugineus.</title>
        <authorList>
            <person name="Dias G.B."/>
            <person name="Bergman C.M."/>
            <person name="Manee M."/>
        </authorList>
    </citation>
    <scope>NUCLEOTIDE SEQUENCE</scope>
    <source>
        <strain evidence="11">AA-2017</strain>
        <tissue evidence="11">Whole larva</tissue>
    </source>
</reference>
<evidence type="ECO:0000259" key="10">
    <source>
        <dbReference type="PROSITE" id="PS51675"/>
    </source>
</evidence>
<proteinExistence type="predicted"/>
<dbReference type="GO" id="GO:0008168">
    <property type="term" value="F:methyltransferase activity"/>
    <property type="evidence" value="ECO:0007669"/>
    <property type="project" value="UniProtKB-KW"/>
</dbReference>
<dbReference type="GO" id="GO:0032259">
    <property type="term" value="P:methylation"/>
    <property type="evidence" value="ECO:0007669"/>
    <property type="project" value="UniProtKB-KW"/>
</dbReference>
<dbReference type="GO" id="GO:0005739">
    <property type="term" value="C:mitochondrion"/>
    <property type="evidence" value="ECO:0007669"/>
    <property type="project" value="UniProtKB-SubCell"/>
</dbReference>
<dbReference type="GO" id="GO:0000049">
    <property type="term" value="F:tRNA binding"/>
    <property type="evidence" value="ECO:0007669"/>
    <property type="project" value="TreeGrafter"/>
</dbReference>
<dbReference type="PROSITE" id="PS51675">
    <property type="entry name" value="SAM_MT_TRM10"/>
    <property type="match status" value="1"/>
</dbReference>
<dbReference type="GO" id="GO:0070131">
    <property type="term" value="P:positive regulation of mitochondrial translation"/>
    <property type="evidence" value="ECO:0007669"/>
    <property type="project" value="TreeGrafter"/>
</dbReference>
<dbReference type="PANTHER" id="PTHR13563:SF5">
    <property type="entry name" value="TRNA METHYLTRANSFERASE 10 HOMOLOG C"/>
    <property type="match status" value="1"/>
</dbReference>
<dbReference type="Proteomes" id="UP000625711">
    <property type="component" value="Unassembled WGS sequence"/>
</dbReference>
<gene>
    <name evidence="11" type="ORF">GWI33_007393</name>
</gene>
<comment type="caution">
    <text evidence="11">The sequence shown here is derived from an EMBL/GenBank/DDBJ whole genome shotgun (WGS) entry which is preliminary data.</text>
</comment>
<dbReference type="InterPro" id="IPR028564">
    <property type="entry name" value="MT_TRM10-typ"/>
</dbReference>
<accession>A0A834ITL2</accession>
<keyword evidence="12" id="KW-1185">Reference proteome</keyword>
<evidence type="ECO:0000256" key="8">
    <source>
        <dbReference type="ARBA" id="ARBA00023128"/>
    </source>
</evidence>
<comment type="subcellular location">
    <subcellularLocation>
        <location evidence="1">Mitochondrion</location>
    </subcellularLocation>
</comment>